<sequence length="642" mass="63961">MHWGTDNTWTCSVPLAAGSAVNCKYVVVDGAGRAVRWQEGDNMVVAIPAAFQGLPVMQYDVQVSWCKAFQSFGAIPLTSAAAVAASFAGRAAAPTPAQAALPPVMAWAVAKGASAATATAELPAQPSAATAAQRPSAPPPQSALPRPAEQPVPRTGRMVETIMQAAGGASKAAPPPSLPPATPARAAAAAAPPPPSDAAVAALPVASAAPAAPATPPPAPLRASFQLTPPTNDQPMSMLLQSGRPASPAVKISLSSSFSRLMEMPAAGRAAAAGAGAATSSSAASASAQAPASSSEKLTPRPLQSHPLDVAIKTSAPATSAATSVAGGAPARSTSPSPAARAALASASPPASPTTSTRSHASRRPHHQQSSLQPPSPPVWGLEYDMYATLYGAPYMHNAFDLDAYAQYEQMPYGEQPSAPAAAAGAALRAQAAAPGKDLLETAVQAARGSPPLPVDALPVAPAAAVRAPEHAAAAVAAPPLPIPDVAAAAAAEIATAAVAAAAVAAPALASAATSSVADWAGRTLFELSRASTDSDDEAEETADSEAAVAHALCPPPTGSDMTALLKQLGSSLGKSVRMRDGGADAAAADLLELDRTIALAASKLYRQRDNLLVGFVRKETRRQLMAAAAGSAGGRARVTPM</sequence>
<dbReference type="InterPro" id="IPR013784">
    <property type="entry name" value="Carb-bd-like_fold"/>
</dbReference>
<evidence type="ECO:0000256" key="1">
    <source>
        <dbReference type="SAM" id="MobiDB-lite"/>
    </source>
</evidence>
<evidence type="ECO:0008006" key="4">
    <source>
        <dbReference type="Google" id="ProtNLM"/>
    </source>
</evidence>
<dbReference type="SUPFAM" id="SSF49452">
    <property type="entry name" value="Starch-binding domain-like"/>
    <property type="match status" value="1"/>
</dbReference>
<feature type="region of interest" description="Disordered" evidence="1">
    <location>
        <begin position="167"/>
        <end position="234"/>
    </location>
</feature>
<keyword evidence="3" id="KW-1185">Reference proteome</keyword>
<dbReference type="AlphaFoldDB" id="A0A2J8A4I5"/>
<protein>
    <recommendedName>
        <fullName evidence="4">CBM20 domain-containing protein</fullName>
    </recommendedName>
</protein>
<feature type="region of interest" description="Disordered" evidence="1">
    <location>
        <begin position="120"/>
        <end position="153"/>
    </location>
</feature>
<evidence type="ECO:0000313" key="2">
    <source>
        <dbReference type="EMBL" id="PNH07413.1"/>
    </source>
</evidence>
<dbReference type="Gene3D" id="2.60.40.10">
    <property type="entry name" value="Immunoglobulins"/>
    <property type="match status" value="1"/>
</dbReference>
<dbReference type="OrthoDB" id="529758at2759"/>
<feature type="compositionally biased region" description="Low complexity" evidence="1">
    <location>
        <begin position="120"/>
        <end position="135"/>
    </location>
</feature>
<feature type="region of interest" description="Disordered" evidence="1">
    <location>
        <begin position="323"/>
        <end position="378"/>
    </location>
</feature>
<accession>A0A2J8A4I5</accession>
<proteinExistence type="predicted"/>
<comment type="caution">
    <text evidence="2">The sequence shown here is derived from an EMBL/GenBank/DDBJ whole genome shotgun (WGS) entry which is preliminary data.</text>
</comment>
<feature type="compositionally biased region" description="Polar residues" evidence="1">
    <location>
        <begin position="225"/>
        <end position="234"/>
    </location>
</feature>
<dbReference type="EMBL" id="PGGS01000182">
    <property type="protein sequence ID" value="PNH07413.1"/>
    <property type="molecule type" value="Genomic_DNA"/>
</dbReference>
<dbReference type="InterPro" id="IPR013783">
    <property type="entry name" value="Ig-like_fold"/>
</dbReference>
<dbReference type="GO" id="GO:0030246">
    <property type="term" value="F:carbohydrate binding"/>
    <property type="evidence" value="ECO:0007669"/>
    <property type="project" value="InterPro"/>
</dbReference>
<name>A0A2J8A4I5_9CHLO</name>
<gene>
    <name evidence="2" type="ORF">TSOC_006138</name>
</gene>
<feature type="compositionally biased region" description="Pro residues" evidence="1">
    <location>
        <begin position="173"/>
        <end position="182"/>
    </location>
</feature>
<organism evidence="2 3">
    <name type="scientific">Tetrabaena socialis</name>
    <dbReference type="NCBI Taxonomy" id="47790"/>
    <lineage>
        <taxon>Eukaryota</taxon>
        <taxon>Viridiplantae</taxon>
        <taxon>Chlorophyta</taxon>
        <taxon>core chlorophytes</taxon>
        <taxon>Chlorophyceae</taxon>
        <taxon>CS clade</taxon>
        <taxon>Chlamydomonadales</taxon>
        <taxon>Tetrabaenaceae</taxon>
        <taxon>Tetrabaena</taxon>
    </lineage>
</organism>
<reference evidence="2 3" key="1">
    <citation type="journal article" date="2017" name="Mol. Biol. Evol.">
        <title>The 4-celled Tetrabaena socialis nuclear genome reveals the essential components for genetic control of cell number at the origin of multicellularity in the volvocine lineage.</title>
        <authorList>
            <person name="Featherston J."/>
            <person name="Arakaki Y."/>
            <person name="Hanschen E.R."/>
            <person name="Ferris P.J."/>
            <person name="Michod R.E."/>
            <person name="Olson B.J.S.C."/>
            <person name="Nozaki H."/>
            <person name="Durand P.M."/>
        </authorList>
    </citation>
    <scope>NUCLEOTIDE SEQUENCE [LARGE SCALE GENOMIC DNA]</scope>
    <source>
        <strain evidence="2 3">NIES-571</strain>
    </source>
</reference>
<dbReference type="Proteomes" id="UP000236333">
    <property type="component" value="Unassembled WGS sequence"/>
</dbReference>
<feature type="compositionally biased region" description="Low complexity" evidence="1">
    <location>
        <begin position="323"/>
        <end position="359"/>
    </location>
</feature>
<feature type="compositionally biased region" description="Low complexity" evidence="1">
    <location>
        <begin position="197"/>
        <end position="212"/>
    </location>
</feature>
<evidence type="ECO:0000313" key="3">
    <source>
        <dbReference type="Proteomes" id="UP000236333"/>
    </source>
</evidence>